<proteinExistence type="predicted"/>
<evidence type="ECO:0000313" key="3">
    <source>
        <dbReference type="Proteomes" id="UP000750197"/>
    </source>
</evidence>
<evidence type="ECO:0000313" key="2">
    <source>
        <dbReference type="EMBL" id="MBX8644059.1"/>
    </source>
</evidence>
<protein>
    <submittedName>
        <fullName evidence="2">Uncharacterized protein</fullName>
    </submittedName>
</protein>
<reference evidence="2" key="1">
    <citation type="submission" date="2021-05" db="EMBL/GenBank/DDBJ databases">
        <title>Genomic insights into ecological role and evolution of a novel Thermoplasmata order Candidatus Sysuiplasmatales.</title>
        <authorList>
            <person name="Yuan Y."/>
        </authorList>
    </citation>
    <scope>NUCLEOTIDE SEQUENCE</scope>
    <source>
        <strain evidence="2">TUT19-bin139</strain>
        <strain evidence="1">YP2-bin.285</strain>
    </source>
</reference>
<sequence>MKAETGHIIFGSNFRFRQLREVFPELLTSFLQESDQMPEEKEILSMFIEINMMDIRANRKPEGYNRKGRMRLIFPIGRKEMYIAGNSSSTEVVRITEKLSKLLQKKGIKNTIQWDVFARNLQ</sequence>
<comment type="caution">
    <text evidence="2">The sequence shown here is derived from an EMBL/GenBank/DDBJ whole genome shotgun (WGS) entry which is preliminary data.</text>
</comment>
<organism evidence="2 3">
    <name type="scientific">Candidatus Sysuiplasma superficiale</name>
    <dbReference type="NCBI Taxonomy" id="2823368"/>
    <lineage>
        <taxon>Archaea</taxon>
        <taxon>Methanobacteriati</taxon>
        <taxon>Thermoplasmatota</taxon>
        <taxon>Thermoplasmata</taxon>
        <taxon>Candidatus Sysuiplasmatales</taxon>
        <taxon>Candidatus Sysuiplasmataceae</taxon>
        <taxon>Candidatus Sysuiplasma</taxon>
    </lineage>
</organism>
<dbReference type="EMBL" id="JAGVSJ010000011">
    <property type="protein sequence ID" value="MBX8631952.1"/>
    <property type="molecule type" value="Genomic_DNA"/>
</dbReference>
<dbReference type="Proteomes" id="UP000716004">
    <property type="component" value="Unassembled WGS sequence"/>
</dbReference>
<name>A0A8J7YWC4_9ARCH</name>
<dbReference type="EMBL" id="JAHEAC010000035">
    <property type="protein sequence ID" value="MBX8644059.1"/>
    <property type="molecule type" value="Genomic_DNA"/>
</dbReference>
<dbReference type="Proteomes" id="UP000750197">
    <property type="component" value="Unassembled WGS sequence"/>
</dbReference>
<evidence type="ECO:0000313" key="1">
    <source>
        <dbReference type="EMBL" id="MBX8631952.1"/>
    </source>
</evidence>
<dbReference type="AlphaFoldDB" id="A0A8J7YWC4"/>
<gene>
    <name evidence="1" type="ORF">J9259_05475</name>
    <name evidence="2" type="ORF">KIY12_04965</name>
</gene>
<accession>A0A8J7YWC4</accession>